<dbReference type="GO" id="GO:0005737">
    <property type="term" value="C:cytoplasm"/>
    <property type="evidence" value="ECO:0007669"/>
    <property type="project" value="TreeGrafter"/>
</dbReference>
<sequence length="112" mass="12196">ITEHCPQCRGTGKEKHQRRILVNIPAGIDDGNQIRLSGEGDAGERGGSPGNLYVTLSVEQHPFFTRENDNILYELPINFTQAALGTEVEVPTLDGKTKLNVPARQSGHMATT</sequence>
<dbReference type="CDD" id="cd10747">
    <property type="entry name" value="DnaJ_C"/>
    <property type="match status" value="1"/>
</dbReference>
<dbReference type="AlphaFoldDB" id="X1R3R2"/>
<reference evidence="3" key="1">
    <citation type="journal article" date="2014" name="Front. Microbiol.">
        <title>High frequency of phylogenetically diverse reductive dehalogenase-homologous genes in deep subseafloor sedimentary metagenomes.</title>
        <authorList>
            <person name="Kawai M."/>
            <person name="Futagami T."/>
            <person name="Toyoda A."/>
            <person name="Takaki Y."/>
            <person name="Nishi S."/>
            <person name="Hori S."/>
            <person name="Arai W."/>
            <person name="Tsubouchi T."/>
            <person name="Morono Y."/>
            <person name="Uchiyama I."/>
            <person name="Ito T."/>
            <person name="Fujiyama A."/>
            <person name="Inagaki F."/>
            <person name="Takami H."/>
        </authorList>
    </citation>
    <scope>NUCLEOTIDE SEQUENCE</scope>
    <source>
        <strain evidence="3">Expedition CK06-06</strain>
    </source>
</reference>
<dbReference type="InterPro" id="IPR008971">
    <property type="entry name" value="HSP40/DnaJ_pept-bd"/>
</dbReference>
<keyword evidence="1" id="KW-0143">Chaperone</keyword>
<dbReference type="InterPro" id="IPR002939">
    <property type="entry name" value="DnaJ_C"/>
</dbReference>
<gene>
    <name evidence="3" type="ORF">S12H4_20410</name>
</gene>
<dbReference type="GO" id="GO:0051082">
    <property type="term" value="F:unfolded protein binding"/>
    <property type="evidence" value="ECO:0007669"/>
    <property type="project" value="InterPro"/>
</dbReference>
<evidence type="ECO:0000259" key="2">
    <source>
        <dbReference type="Pfam" id="PF01556"/>
    </source>
</evidence>
<proteinExistence type="predicted"/>
<name>X1R3R2_9ZZZZ</name>
<dbReference type="SUPFAM" id="SSF49493">
    <property type="entry name" value="HSP40/DnaJ peptide-binding domain"/>
    <property type="match status" value="2"/>
</dbReference>
<protein>
    <recommendedName>
        <fullName evidence="2">Chaperone DnaJ C-terminal domain-containing protein</fullName>
    </recommendedName>
</protein>
<feature type="non-terminal residue" evidence="3">
    <location>
        <position position="1"/>
    </location>
</feature>
<evidence type="ECO:0000256" key="1">
    <source>
        <dbReference type="ARBA" id="ARBA00023186"/>
    </source>
</evidence>
<dbReference type="PANTHER" id="PTHR43096">
    <property type="entry name" value="DNAJ HOMOLOG 1, MITOCHONDRIAL-RELATED"/>
    <property type="match status" value="1"/>
</dbReference>
<evidence type="ECO:0000313" key="3">
    <source>
        <dbReference type="EMBL" id="GAI75173.1"/>
    </source>
</evidence>
<accession>X1R3R2</accession>
<comment type="caution">
    <text evidence="3">The sequence shown here is derived from an EMBL/GenBank/DDBJ whole genome shotgun (WGS) entry which is preliminary data.</text>
</comment>
<dbReference type="PANTHER" id="PTHR43096:SF52">
    <property type="entry name" value="DNAJ HOMOLOG 1, MITOCHONDRIAL-RELATED"/>
    <property type="match status" value="1"/>
</dbReference>
<dbReference type="Pfam" id="PF01556">
    <property type="entry name" value="DnaJ_C"/>
    <property type="match status" value="1"/>
</dbReference>
<dbReference type="EMBL" id="BARW01010349">
    <property type="protein sequence ID" value="GAI75173.1"/>
    <property type="molecule type" value="Genomic_DNA"/>
</dbReference>
<dbReference type="Gene3D" id="2.60.260.20">
    <property type="entry name" value="Urease metallochaperone UreE, N-terminal domain"/>
    <property type="match status" value="2"/>
</dbReference>
<organism evidence="3">
    <name type="scientific">marine sediment metagenome</name>
    <dbReference type="NCBI Taxonomy" id="412755"/>
    <lineage>
        <taxon>unclassified sequences</taxon>
        <taxon>metagenomes</taxon>
        <taxon>ecological metagenomes</taxon>
    </lineage>
</organism>
<dbReference type="GO" id="GO:0042026">
    <property type="term" value="P:protein refolding"/>
    <property type="evidence" value="ECO:0007669"/>
    <property type="project" value="TreeGrafter"/>
</dbReference>
<feature type="domain" description="Chaperone DnaJ C-terminal" evidence="2">
    <location>
        <begin position="15"/>
        <end position="106"/>
    </location>
</feature>